<feature type="region of interest" description="Disordered" evidence="1">
    <location>
        <begin position="1"/>
        <end position="24"/>
    </location>
</feature>
<reference evidence="2 3" key="1">
    <citation type="journal article" date="2010" name="PLoS ONE">
        <title>The complete genome of Propionibacterium freudenreichii CIRM-BIA1, a hardy actinobacterium with food and probiotic applications.</title>
        <authorList>
            <person name="Falentin H."/>
            <person name="Deutsch S.M."/>
            <person name="Jan G."/>
            <person name="Loux V."/>
            <person name="Thierry A."/>
            <person name="Parayre S."/>
            <person name="Maillard M.B."/>
            <person name="Dherbecourt J."/>
            <person name="Cousin F.J."/>
            <person name="Jardin J."/>
            <person name="Siguier P."/>
            <person name="Couloux A."/>
            <person name="Barbe V."/>
            <person name="Vacherie B."/>
            <person name="Wincker P."/>
            <person name="Gibrat J.F."/>
            <person name="Gaillardin C."/>
            <person name="Lortal S."/>
        </authorList>
    </citation>
    <scope>NUCLEOTIDE SEQUENCE [LARGE SCALE GENOMIC DNA]</scope>
    <source>
        <strain evidence="3">ATCC 9614 / DSM 4902 / CIP 103027 / NCIMB 8099 / CIRM-BIA1</strain>
    </source>
</reference>
<evidence type="ECO:0000313" key="3">
    <source>
        <dbReference type="Proteomes" id="UP000000936"/>
    </source>
</evidence>
<name>D7GGE3_PROFC</name>
<dbReference type="Proteomes" id="UP000000936">
    <property type="component" value="Chromosome"/>
</dbReference>
<evidence type="ECO:0000313" key="2">
    <source>
        <dbReference type="EMBL" id="CBL57604.1"/>
    </source>
</evidence>
<dbReference type="KEGG" id="pfr:PFREUD_21090"/>
<dbReference type="AlphaFoldDB" id="D7GGE3"/>
<keyword evidence="3" id="KW-1185">Reference proteome</keyword>
<sequence>MMEVPTLAIQKTSTWTTLPSPPLT</sequence>
<dbReference type="EMBL" id="FN806773">
    <property type="protein sequence ID" value="CBL57604.1"/>
    <property type="molecule type" value="Genomic_DNA"/>
</dbReference>
<evidence type="ECO:0000256" key="1">
    <source>
        <dbReference type="SAM" id="MobiDB-lite"/>
    </source>
</evidence>
<gene>
    <name evidence="2" type="ordered locus">PFREUD_21090</name>
</gene>
<organism evidence="2 3">
    <name type="scientific">Propionibacterium freudenreichii subsp. shermanii (strain ATCC 9614 / DSM 4902 / CIP 103027 / NCIMB 8099 / CIRM-BIA1)</name>
    <dbReference type="NCBI Taxonomy" id="754252"/>
    <lineage>
        <taxon>Bacteria</taxon>
        <taxon>Bacillati</taxon>
        <taxon>Actinomycetota</taxon>
        <taxon>Actinomycetes</taxon>
        <taxon>Propionibacteriales</taxon>
        <taxon>Propionibacteriaceae</taxon>
        <taxon>Propionibacterium</taxon>
    </lineage>
</organism>
<dbReference type="HOGENOM" id="CLU_221887_0_0_11"/>
<protein>
    <submittedName>
        <fullName evidence="2">Uncharacterized protein</fullName>
    </submittedName>
</protein>
<accession>D7GGE3</accession>
<proteinExistence type="predicted"/>